<reference evidence="1 2" key="1">
    <citation type="submission" date="2018-08" db="EMBL/GenBank/DDBJ databases">
        <title>A genome reference for cultivated species of the human gut microbiota.</title>
        <authorList>
            <person name="Zou Y."/>
            <person name="Xue W."/>
            <person name="Luo G."/>
        </authorList>
    </citation>
    <scope>NUCLEOTIDE SEQUENCE [LARGE SCALE GENOMIC DNA]</scope>
    <source>
        <strain evidence="1 2">AF24-12</strain>
    </source>
</reference>
<organism evidence="1 2">
    <name type="scientific">Segatella copri</name>
    <dbReference type="NCBI Taxonomy" id="165179"/>
    <lineage>
        <taxon>Bacteria</taxon>
        <taxon>Pseudomonadati</taxon>
        <taxon>Bacteroidota</taxon>
        <taxon>Bacteroidia</taxon>
        <taxon>Bacteroidales</taxon>
        <taxon>Prevotellaceae</taxon>
        <taxon>Segatella</taxon>
    </lineage>
</organism>
<gene>
    <name evidence="1" type="ORF">DWY11_07050</name>
</gene>
<name>A0A3E5EAJ6_9BACT</name>
<evidence type="ECO:0000313" key="2">
    <source>
        <dbReference type="Proteomes" id="UP000283872"/>
    </source>
</evidence>
<dbReference type="Pfam" id="PF14391">
    <property type="entry name" value="DUF4421"/>
    <property type="match status" value="1"/>
</dbReference>
<comment type="caution">
    <text evidence="1">The sequence shown here is derived from an EMBL/GenBank/DDBJ whole genome shotgun (WGS) entry which is preliminary data.</text>
</comment>
<dbReference type="Proteomes" id="UP000283872">
    <property type="component" value="Unassembled WGS sequence"/>
</dbReference>
<sequence>MHNSKDSLVKERHRKTFFHQVGNVFTRFFREFNSTDSSYIEDQHYNYTVMLQNTNTYEEYTLRNREGQSISFAPDPSYRLGPYLGWRWVFLGYTFDLKHINFRNNHTNKKEFDLSLYSSLLGIDLFWRQTGNDYHVLRMNLGEHIDCDPIRKAPFDGFKSSIKGFNLYYIFNHRRFSYPAAYSQSTVQRRSAGSMLLGIGYTEHELEVNWDKLTNLVDEKLNKNLIDGGTPEAKIDSSLMFSKVKYSDVNVTCGYAYNWVFAKNWLFNASLSVGVAYNRSKSDNESEHLDITNFSFKNVNLDGIGRFGIVWNNTHWYAGASTIIHSYNYKKKQFSTNNSFGSLNIYVGVNFGRKRHH</sequence>
<dbReference type="RefSeq" id="WP_117586210.1">
    <property type="nucleotide sequence ID" value="NZ_QRVA01000013.1"/>
</dbReference>
<proteinExistence type="predicted"/>
<dbReference type="InterPro" id="IPR025535">
    <property type="entry name" value="DUF4421"/>
</dbReference>
<dbReference type="EMBL" id="QRVA01000013">
    <property type="protein sequence ID" value="RGS16428.1"/>
    <property type="molecule type" value="Genomic_DNA"/>
</dbReference>
<evidence type="ECO:0000313" key="1">
    <source>
        <dbReference type="EMBL" id="RGS16428.1"/>
    </source>
</evidence>
<dbReference type="AlphaFoldDB" id="A0A3E5EAJ6"/>
<protein>
    <submittedName>
        <fullName evidence="1">DUF4421 domain-containing protein</fullName>
    </submittedName>
</protein>
<accession>A0A3E5EAJ6</accession>